<evidence type="ECO:0000256" key="2">
    <source>
        <dbReference type="SAM" id="MobiDB-lite"/>
    </source>
</evidence>
<dbReference type="PANTHER" id="PTHR13349:SF2">
    <property type="entry name" value="TRANSLATION MACHINERY-ASSOCIATED PROTEIN 16"/>
    <property type="match status" value="1"/>
</dbReference>
<evidence type="ECO:0008006" key="4">
    <source>
        <dbReference type="Google" id="ProtNLM"/>
    </source>
</evidence>
<dbReference type="InterPro" id="IPR021346">
    <property type="entry name" value="Tma16"/>
</dbReference>
<dbReference type="PANTHER" id="PTHR13349">
    <property type="entry name" value="TRANSLATION MACHINERY-ASSOCIATED PROTEIN 16"/>
    <property type="match status" value="1"/>
</dbReference>
<feature type="region of interest" description="Disordered" evidence="2">
    <location>
        <begin position="1"/>
        <end position="29"/>
    </location>
</feature>
<evidence type="ECO:0000313" key="3">
    <source>
        <dbReference type="EMBL" id="JAI67224.1"/>
    </source>
</evidence>
<proteinExistence type="inferred from homology"/>
<name>A0A0N7ZDH0_SCYOL</name>
<accession>A0A0N7ZDH0</accession>
<comment type="similarity">
    <text evidence="1">Belongs to the TMA16 family.</text>
</comment>
<protein>
    <recommendedName>
        <fullName evidence="4">Translation machinery-associated protein 16</fullName>
    </recommendedName>
</protein>
<dbReference type="InterPro" id="IPR038356">
    <property type="entry name" value="Tma16_sf"/>
</dbReference>
<feature type="compositionally biased region" description="Acidic residues" evidence="2">
    <location>
        <begin position="185"/>
        <end position="200"/>
    </location>
</feature>
<dbReference type="EMBL" id="GDRN01038882">
    <property type="protein sequence ID" value="JAI67224.1"/>
    <property type="molecule type" value="Transcribed_RNA"/>
</dbReference>
<organism evidence="3">
    <name type="scientific">Scylla olivacea</name>
    <name type="common">Orange mud crab</name>
    <name type="synonym">Cancer olivacea</name>
    <dbReference type="NCBI Taxonomy" id="85551"/>
    <lineage>
        <taxon>Eukaryota</taxon>
        <taxon>Metazoa</taxon>
        <taxon>Ecdysozoa</taxon>
        <taxon>Arthropoda</taxon>
        <taxon>Crustacea</taxon>
        <taxon>Multicrustacea</taxon>
        <taxon>Malacostraca</taxon>
        <taxon>Eumalacostraca</taxon>
        <taxon>Eucarida</taxon>
        <taxon>Decapoda</taxon>
        <taxon>Pleocyemata</taxon>
        <taxon>Brachyura</taxon>
        <taxon>Eubrachyura</taxon>
        <taxon>Portunoidea</taxon>
        <taxon>Portunidae</taxon>
        <taxon>Portuninae</taxon>
        <taxon>Scylla</taxon>
    </lineage>
</organism>
<feature type="compositionally biased region" description="Polar residues" evidence="2">
    <location>
        <begin position="173"/>
        <end position="182"/>
    </location>
</feature>
<dbReference type="GO" id="GO:0005634">
    <property type="term" value="C:nucleus"/>
    <property type="evidence" value="ECO:0007669"/>
    <property type="project" value="TreeGrafter"/>
</dbReference>
<dbReference type="Gene3D" id="1.20.1440.170">
    <property type="entry name" value="Translation machinery-associated protein 16-like"/>
    <property type="match status" value="1"/>
</dbReference>
<feature type="region of interest" description="Disordered" evidence="2">
    <location>
        <begin position="173"/>
        <end position="200"/>
    </location>
</feature>
<dbReference type="Pfam" id="PF11176">
    <property type="entry name" value="Tma16"/>
    <property type="match status" value="1"/>
</dbReference>
<feature type="compositionally biased region" description="Basic residues" evidence="2">
    <location>
        <begin position="16"/>
        <end position="29"/>
    </location>
</feature>
<dbReference type="AlphaFoldDB" id="A0A0N7ZDH0"/>
<sequence>MGKANIKVLKDNQKAIHPRSRKAKQISKKVSRELKLKKRRGDSNIKLQCLGDKLAWFKENMDQEVDVITPKHVLELIEKYIDRNTEELEQITLKHSIGGRQVRQHASREDCLRITKEKEMELFTNSGFETVDFLTPDSLKIFKSWTGELRYLPNIKLRKYTKQGLEAMISGTCEASQHSSPHQMEEDDSDVEDSGDEMSD</sequence>
<evidence type="ECO:0000256" key="1">
    <source>
        <dbReference type="ARBA" id="ARBA00034127"/>
    </source>
</evidence>
<dbReference type="FunFam" id="1.20.1440.170:FF:000001">
    <property type="entry name" value="Translation machinery-associated 16 homolog"/>
    <property type="match status" value="1"/>
</dbReference>
<reference evidence="3" key="1">
    <citation type="submission" date="2015-09" db="EMBL/GenBank/DDBJ databases">
        <title>Scylla olivacea transcriptome.</title>
        <authorList>
            <person name="Ikhwanuddin M."/>
        </authorList>
    </citation>
    <scope>NUCLEOTIDE SEQUENCE</scope>
</reference>